<dbReference type="Proteomes" id="UP000187151">
    <property type="component" value="Unassembled WGS sequence"/>
</dbReference>
<sequence length="991" mass="105009">MIGRTAETERIAAALAAARSGRGGALFVTGEPGIGKTRLATAALDAAALADMVAVRGRASTVGPPVPYRPLVEALLLLARAGLLPDPEELGAYGPVMARLLGHTPDTGGRAAPHLAVAETMLRLLAAVGRQRGCLLVLDDLHDADADTLAVVEYLLDHIGQQPALLLLVAGRTPRAATELALHARRREAAEILDLNPLTHAEVRLLVAAELGTAPVDVCPGLLHRAVTGSAGIPFVAKELAHDHAARPAHRGRPAPSVPAPVADDVRRRTEALGPLGTRFLGTAALFGRRFPLPVLEHALGADHTALSQVLRAALASCLITPDGPGTQWYAFRHPLVGEALLEDLGPVERARHARCAARALAHLHPGLPGAWRAHAARLHEHAGEAHEAVRLYCEAAQRTLDEAAPDRPLDRTLDLLTRARALLEPGTAPEPHATVLELLLDTAARSGRLDPLPDPPTLDHDIPAARRAGIHARLGRISTLTGRPADALRHLDTARSLLPGHHPADAHTALVDLAAAHAELGRPAPDRLHTAARLARRALDAALGADRPDTACAALLLLGQLALPEDESAATAHFKRARAIALAHRLPVPRTAAEVQLAITAAGHDAQPTRLEQARQDAHRRGLLPPAHEAGFALAMERIRRCAFDEARDGIIEGAAEASERGLGRSLAMLRLADAVRYAHQGRRAEMSGALERLEPLLDAAPGLRAMAYGSARAFCSLLEERHDAAGAEFAQALAHDTDNPATADFGRHGIVVLLGVLAGRLGRRHCPVPPHAGAAGTRWNRQFAGLAHAVLLGREGHRDQAAAAAAEALAAAGPYPLARRLGMRLVARPAYEDGWGEPVEWLREAEEYFHGAGLHPVAAAGRALLRGMGASVRQRRTGTEQVPPDLRRSGITVREFEVARLVAQRISNKDIAGRLHISPRTVEKHVANVLHKTGHPNRRAFATASRDLLPTGGGRPAGQGSPTSSSRKSAVPPEPARWSTRSTPAEPVR</sequence>
<evidence type="ECO:0000313" key="6">
    <source>
        <dbReference type="Proteomes" id="UP000187151"/>
    </source>
</evidence>
<dbReference type="Gene3D" id="1.10.10.10">
    <property type="entry name" value="Winged helix-like DNA-binding domain superfamily/Winged helix DNA-binding domain"/>
    <property type="match status" value="1"/>
</dbReference>
<dbReference type="InterPro" id="IPR036388">
    <property type="entry name" value="WH-like_DNA-bd_sf"/>
</dbReference>
<reference evidence="5 6" key="1">
    <citation type="submission" date="2016-01" db="EMBL/GenBank/DDBJ databases">
        <title>Streptomyces amritsarensis strain MTCC 11845 genome sequencing and assembly.</title>
        <authorList>
            <person name="Sharma D."/>
            <person name="Nair G.R."/>
            <person name="Kaur G."/>
            <person name="Manhas R.K."/>
            <person name="Mayilraj S."/>
        </authorList>
    </citation>
    <scope>NUCLEOTIDE SEQUENCE [LARGE SCALE GENOMIC DNA]</scope>
    <source>
        <strain evidence="5 6">MTCC 11845</strain>
    </source>
</reference>
<comment type="caution">
    <text evidence="5">The sequence shown here is derived from an EMBL/GenBank/DDBJ whole genome shotgun (WGS) entry which is preliminary data.</text>
</comment>
<organism evidence="5 6">
    <name type="scientific">Streptomyces amritsarensis</name>
    <dbReference type="NCBI Taxonomy" id="681158"/>
    <lineage>
        <taxon>Bacteria</taxon>
        <taxon>Bacillati</taxon>
        <taxon>Actinomycetota</taxon>
        <taxon>Actinomycetes</taxon>
        <taxon>Kitasatosporales</taxon>
        <taxon>Streptomycetaceae</taxon>
        <taxon>Streptomyces</taxon>
    </lineage>
</organism>
<dbReference type="InterPro" id="IPR027417">
    <property type="entry name" value="P-loop_NTPase"/>
</dbReference>
<feature type="domain" description="HTH luxR-type" evidence="4">
    <location>
        <begin position="886"/>
        <end position="951"/>
    </location>
</feature>
<dbReference type="InterPro" id="IPR041664">
    <property type="entry name" value="AAA_16"/>
</dbReference>
<dbReference type="SUPFAM" id="SSF46894">
    <property type="entry name" value="C-terminal effector domain of the bipartite response regulators"/>
    <property type="match status" value="1"/>
</dbReference>
<proteinExistence type="predicted"/>
<dbReference type="InterPro" id="IPR011990">
    <property type="entry name" value="TPR-like_helical_dom_sf"/>
</dbReference>
<dbReference type="Pfam" id="PF00196">
    <property type="entry name" value="GerE"/>
    <property type="match status" value="1"/>
</dbReference>
<dbReference type="SMART" id="SM00421">
    <property type="entry name" value="HTH_LUXR"/>
    <property type="match status" value="1"/>
</dbReference>
<dbReference type="InterPro" id="IPR016032">
    <property type="entry name" value="Sig_transdc_resp-reg_C-effctor"/>
</dbReference>
<dbReference type="EMBL" id="MQUR01000004">
    <property type="protein sequence ID" value="OLZ73091.1"/>
    <property type="molecule type" value="Genomic_DNA"/>
</dbReference>
<dbReference type="SUPFAM" id="SSF48452">
    <property type="entry name" value="TPR-like"/>
    <property type="match status" value="1"/>
</dbReference>
<protein>
    <recommendedName>
        <fullName evidence="4">HTH luxR-type domain-containing protein</fullName>
    </recommendedName>
</protein>
<name>A0ABX3GC80_9ACTN</name>
<accession>A0ABX3GC80</accession>
<dbReference type="InterPro" id="IPR000792">
    <property type="entry name" value="Tscrpt_reg_LuxR_C"/>
</dbReference>
<evidence type="ECO:0000256" key="2">
    <source>
        <dbReference type="ARBA" id="ARBA00022840"/>
    </source>
</evidence>
<dbReference type="SUPFAM" id="SSF52540">
    <property type="entry name" value="P-loop containing nucleoside triphosphate hydrolases"/>
    <property type="match status" value="1"/>
</dbReference>
<dbReference type="Pfam" id="PF13191">
    <property type="entry name" value="AAA_16"/>
    <property type="match status" value="1"/>
</dbReference>
<feature type="region of interest" description="Disordered" evidence="3">
    <location>
        <begin position="244"/>
        <end position="263"/>
    </location>
</feature>
<gene>
    <name evidence="5" type="ORF">AVW11_03240</name>
</gene>
<keyword evidence="1" id="KW-0547">Nucleotide-binding</keyword>
<dbReference type="PANTHER" id="PTHR16305">
    <property type="entry name" value="TESTICULAR SOLUBLE ADENYLYL CYCLASE"/>
    <property type="match status" value="1"/>
</dbReference>
<evidence type="ECO:0000259" key="4">
    <source>
        <dbReference type="PROSITE" id="PS50043"/>
    </source>
</evidence>
<dbReference type="Gene3D" id="3.40.50.300">
    <property type="entry name" value="P-loop containing nucleotide triphosphate hydrolases"/>
    <property type="match status" value="1"/>
</dbReference>
<evidence type="ECO:0000313" key="5">
    <source>
        <dbReference type="EMBL" id="OLZ73091.1"/>
    </source>
</evidence>
<evidence type="ECO:0000256" key="3">
    <source>
        <dbReference type="SAM" id="MobiDB-lite"/>
    </source>
</evidence>
<dbReference type="CDD" id="cd06170">
    <property type="entry name" value="LuxR_C_like"/>
    <property type="match status" value="1"/>
</dbReference>
<dbReference type="PANTHER" id="PTHR16305:SF35">
    <property type="entry name" value="TRANSCRIPTIONAL ACTIVATOR DOMAIN"/>
    <property type="match status" value="1"/>
</dbReference>
<feature type="region of interest" description="Disordered" evidence="3">
    <location>
        <begin position="949"/>
        <end position="991"/>
    </location>
</feature>
<dbReference type="PROSITE" id="PS50043">
    <property type="entry name" value="HTH_LUXR_2"/>
    <property type="match status" value="1"/>
</dbReference>
<dbReference type="PRINTS" id="PR00038">
    <property type="entry name" value="HTHLUXR"/>
</dbReference>
<dbReference type="RefSeq" id="WP_076043143.1">
    <property type="nucleotide sequence ID" value="NZ_MQUR01000004.1"/>
</dbReference>
<evidence type="ECO:0000256" key="1">
    <source>
        <dbReference type="ARBA" id="ARBA00022741"/>
    </source>
</evidence>
<keyword evidence="2" id="KW-0067">ATP-binding</keyword>
<keyword evidence="6" id="KW-1185">Reference proteome</keyword>